<dbReference type="RefSeq" id="WP_311727040.1">
    <property type="nucleotide sequence ID" value="NZ_JAVRFD010000015.1"/>
</dbReference>
<protein>
    <submittedName>
        <fullName evidence="1">Dehydrogenase</fullName>
    </submittedName>
</protein>
<keyword evidence="2" id="KW-1185">Reference proteome</keyword>
<name>A0ABU2XKW3_9ACTN</name>
<proteinExistence type="predicted"/>
<dbReference type="Proteomes" id="UP001180754">
    <property type="component" value="Unassembled WGS sequence"/>
</dbReference>
<gene>
    <name evidence="1" type="ORF">RND15_28195</name>
</gene>
<comment type="caution">
    <text evidence="1">The sequence shown here is derived from an EMBL/GenBank/DDBJ whole genome shotgun (WGS) entry which is preliminary data.</text>
</comment>
<evidence type="ECO:0000313" key="1">
    <source>
        <dbReference type="EMBL" id="MDT0546561.1"/>
    </source>
</evidence>
<organism evidence="1 2">
    <name type="scientific">Streptomyces lonegramiae</name>
    <dbReference type="NCBI Taxonomy" id="3075524"/>
    <lineage>
        <taxon>Bacteria</taxon>
        <taxon>Bacillati</taxon>
        <taxon>Actinomycetota</taxon>
        <taxon>Actinomycetes</taxon>
        <taxon>Kitasatosporales</taxon>
        <taxon>Streptomycetaceae</taxon>
        <taxon>Streptomyces</taxon>
    </lineage>
</organism>
<reference evidence="1" key="1">
    <citation type="submission" date="2024-05" db="EMBL/GenBank/DDBJ databases">
        <title>30 novel species of actinomycetes from the DSMZ collection.</title>
        <authorList>
            <person name="Nouioui I."/>
        </authorList>
    </citation>
    <scope>NUCLEOTIDE SEQUENCE</scope>
    <source>
        <strain evidence="1">DSM 41529</strain>
    </source>
</reference>
<sequence>MATARVPVCPDCDGTLKAGVMALCQREDDGKLTCRMVWGCANQHVWWHWADRPEGPLEPCPYPDLLDD</sequence>
<dbReference type="EMBL" id="JAVRFD010000015">
    <property type="protein sequence ID" value="MDT0546561.1"/>
    <property type="molecule type" value="Genomic_DNA"/>
</dbReference>
<accession>A0ABU2XKW3</accession>
<evidence type="ECO:0000313" key="2">
    <source>
        <dbReference type="Proteomes" id="UP001180754"/>
    </source>
</evidence>